<dbReference type="FunFam" id="2.40.30.10:FF:000032">
    <property type="entry name" value="NADH-cytochrome b5 reductase"/>
    <property type="match status" value="1"/>
</dbReference>
<comment type="subcellular location">
    <subcellularLocation>
        <location evidence="2">Mitochondrion outer membrane</location>
    </subcellularLocation>
</comment>
<comment type="similarity">
    <text evidence="4 17">Belongs to the flavoprotein pyridine nucleotide cytochrome reductase family.</text>
</comment>
<dbReference type="InterPro" id="IPR001834">
    <property type="entry name" value="CBR-like"/>
</dbReference>
<feature type="binding site" evidence="16">
    <location>
        <position position="122"/>
    </location>
    <ligand>
        <name>FAD</name>
        <dbReference type="ChEBI" id="CHEBI:57692"/>
    </ligand>
</feature>
<keyword evidence="11 17" id="KW-0520">NAD</keyword>
<evidence type="ECO:0000256" key="8">
    <source>
        <dbReference type="ARBA" id="ARBA00022827"/>
    </source>
</evidence>
<evidence type="ECO:0000259" key="19">
    <source>
        <dbReference type="PROSITE" id="PS51384"/>
    </source>
</evidence>
<dbReference type="SUPFAM" id="SSF52343">
    <property type="entry name" value="Ferredoxin reductase-like, C-terminal NADP-linked domain"/>
    <property type="match status" value="1"/>
</dbReference>
<keyword evidence="7" id="KW-1000">Mitochondrion outer membrane</keyword>
<dbReference type="PANTHER" id="PTHR19370:SF184">
    <property type="entry name" value="NADH-CYTOCHROME B5 REDUCTASE-LIKE"/>
    <property type="match status" value="1"/>
</dbReference>
<feature type="binding site" evidence="16">
    <location>
        <position position="129"/>
    </location>
    <ligand>
        <name>FAD</name>
        <dbReference type="ChEBI" id="CHEBI:57692"/>
    </ligand>
</feature>
<dbReference type="EC" id="1.6.2.2" evidence="17"/>
<comment type="catalytic activity">
    <reaction evidence="15">
        <text>2 Fe(3+)-[Dph3] + NADH = 2 Fe(2+)-[Dph3] + NAD(+) + H(+)</text>
        <dbReference type="Rhea" id="RHEA:71231"/>
        <dbReference type="Rhea" id="RHEA-COMP:18002"/>
        <dbReference type="Rhea" id="RHEA-COMP:18003"/>
        <dbReference type="ChEBI" id="CHEBI:15378"/>
        <dbReference type="ChEBI" id="CHEBI:29033"/>
        <dbReference type="ChEBI" id="CHEBI:29034"/>
        <dbReference type="ChEBI" id="CHEBI:57540"/>
        <dbReference type="ChEBI" id="CHEBI:57945"/>
        <dbReference type="ChEBI" id="CHEBI:83228"/>
    </reaction>
    <physiologicalReaction direction="left-to-right" evidence="15">
        <dbReference type="Rhea" id="RHEA:71232"/>
    </physiologicalReaction>
</comment>
<dbReference type="Pfam" id="PF00970">
    <property type="entry name" value="FAD_binding_6"/>
    <property type="match status" value="1"/>
</dbReference>
<dbReference type="InterPro" id="IPR017927">
    <property type="entry name" value="FAD-bd_FR_type"/>
</dbReference>
<dbReference type="InterPro" id="IPR017938">
    <property type="entry name" value="Riboflavin_synthase-like_b-brl"/>
</dbReference>
<accession>A0A0C3KNN0</accession>
<comment type="catalytic activity">
    <reaction evidence="14 17">
        <text>2 Fe(III)-[cytochrome b5] + NADH = 2 Fe(II)-[cytochrome b5] + NAD(+) + H(+)</text>
        <dbReference type="Rhea" id="RHEA:46680"/>
        <dbReference type="Rhea" id="RHEA-COMP:10438"/>
        <dbReference type="Rhea" id="RHEA-COMP:10439"/>
        <dbReference type="ChEBI" id="CHEBI:15378"/>
        <dbReference type="ChEBI" id="CHEBI:29033"/>
        <dbReference type="ChEBI" id="CHEBI:29034"/>
        <dbReference type="ChEBI" id="CHEBI:57540"/>
        <dbReference type="ChEBI" id="CHEBI:57945"/>
        <dbReference type="EC" id="1.6.2.2"/>
    </reaction>
</comment>
<dbReference type="AlphaFoldDB" id="A0A0C3KNN0"/>
<dbReference type="Gene3D" id="3.40.50.80">
    <property type="entry name" value="Nucleotide-binding domain of ferredoxin-NADP reductase (FNR) module"/>
    <property type="match status" value="1"/>
</dbReference>
<dbReference type="STRING" id="1051891.A0A0C3KNN0"/>
<evidence type="ECO:0000256" key="13">
    <source>
        <dbReference type="ARBA" id="ARBA00023136"/>
    </source>
</evidence>
<dbReference type="Gene3D" id="2.40.30.10">
    <property type="entry name" value="Translation factors"/>
    <property type="match status" value="1"/>
</dbReference>
<feature type="domain" description="FAD-binding FR-type" evidence="19">
    <location>
        <begin position="51"/>
        <end position="154"/>
    </location>
</feature>
<evidence type="ECO:0000313" key="21">
    <source>
        <dbReference type="Proteomes" id="UP000054248"/>
    </source>
</evidence>
<feature type="binding site" evidence="16">
    <location>
        <position position="171"/>
    </location>
    <ligand>
        <name>FAD</name>
        <dbReference type="ChEBI" id="CHEBI:57692"/>
    </ligand>
</feature>
<keyword evidence="21" id="KW-1185">Reference proteome</keyword>
<protein>
    <recommendedName>
        <fullName evidence="17">NADH-cytochrome b5 reductase</fullName>
        <ecNumber evidence="17">1.6.2.2</ecNumber>
    </recommendedName>
</protein>
<keyword evidence="6 18" id="KW-0812">Transmembrane</keyword>
<dbReference type="InterPro" id="IPR008333">
    <property type="entry name" value="Cbr1-like_FAD-bd_dom"/>
</dbReference>
<sequence>MSAGSVLGVNDWKDLLAGQKLIGLVLSTFAAYAIGLWLAGGKKRKPVLDTKEYREFPLVEKIVISPNTALYRFGLPRSDDVIGLPIGQHLTVAADIENKTVARSYTPTSSNEDTGHFDLVVKSYEKGNISKYIGELKLGQKIRVRGPKGQFKYTQGRISEFSMLCGGTGITPMYQIITHILYNVKDNTKMNLIYANVNFEDILLKKELDELAKTHKDRFNVYYVLNNAPATWNGGVGFVSKEMIAERLHKHAEDKQFLMCGPPPMISAMKKHLAELNFPPAQTVSKAHDAVFVF</sequence>
<keyword evidence="5 16" id="KW-0285">Flavoprotein</keyword>
<dbReference type="GO" id="GO:0090524">
    <property type="term" value="F:cytochrome-b5 reductase activity, acting on NADH"/>
    <property type="evidence" value="ECO:0007669"/>
    <property type="project" value="UniProtKB-EC"/>
</dbReference>
<dbReference type="CDD" id="cd06183">
    <property type="entry name" value="cyt_b5_reduct_like"/>
    <property type="match status" value="1"/>
</dbReference>
<name>A0A0C3KNN0_9AGAM</name>
<keyword evidence="10 17" id="KW-0560">Oxidoreductase</keyword>
<evidence type="ECO:0000256" key="12">
    <source>
        <dbReference type="ARBA" id="ARBA00023128"/>
    </source>
</evidence>
<evidence type="ECO:0000256" key="4">
    <source>
        <dbReference type="ARBA" id="ARBA00006105"/>
    </source>
</evidence>
<dbReference type="OrthoDB" id="432685at2759"/>
<dbReference type="InterPro" id="IPR001433">
    <property type="entry name" value="OxRdtase_FAD/NAD-bd"/>
</dbReference>
<keyword evidence="8 16" id="KW-0274">FAD</keyword>
<evidence type="ECO:0000256" key="9">
    <source>
        <dbReference type="ARBA" id="ARBA00022989"/>
    </source>
</evidence>
<evidence type="ECO:0000256" key="15">
    <source>
        <dbReference type="ARBA" id="ARBA00049138"/>
    </source>
</evidence>
<dbReference type="Proteomes" id="UP000054248">
    <property type="component" value="Unassembled WGS sequence"/>
</dbReference>
<dbReference type="InterPro" id="IPR039261">
    <property type="entry name" value="FNR_nucleotide-bd"/>
</dbReference>
<reference evidence="21" key="2">
    <citation type="submission" date="2015-01" db="EMBL/GenBank/DDBJ databases">
        <title>Evolutionary Origins and Diversification of the Mycorrhizal Mutualists.</title>
        <authorList>
            <consortium name="DOE Joint Genome Institute"/>
            <consortium name="Mycorrhizal Genomics Consortium"/>
            <person name="Kohler A."/>
            <person name="Kuo A."/>
            <person name="Nagy L.G."/>
            <person name="Floudas D."/>
            <person name="Copeland A."/>
            <person name="Barry K.W."/>
            <person name="Cichocki N."/>
            <person name="Veneault-Fourrey C."/>
            <person name="LaButti K."/>
            <person name="Lindquist E.A."/>
            <person name="Lipzen A."/>
            <person name="Lundell T."/>
            <person name="Morin E."/>
            <person name="Murat C."/>
            <person name="Riley R."/>
            <person name="Ohm R."/>
            <person name="Sun H."/>
            <person name="Tunlid A."/>
            <person name="Henrissat B."/>
            <person name="Grigoriev I.V."/>
            <person name="Hibbett D.S."/>
            <person name="Martin F."/>
        </authorList>
    </citation>
    <scope>NUCLEOTIDE SEQUENCE [LARGE SCALE GENOMIC DNA]</scope>
    <source>
        <strain evidence="21">MUT 4182</strain>
    </source>
</reference>
<reference evidence="20 21" key="1">
    <citation type="submission" date="2014-04" db="EMBL/GenBank/DDBJ databases">
        <authorList>
            <consortium name="DOE Joint Genome Institute"/>
            <person name="Kuo A."/>
            <person name="Girlanda M."/>
            <person name="Perotto S."/>
            <person name="Kohler A."/>
            <person name="Nagy L.G."/>
            <person name="Floudas D."/>
            <person name="Copeland A."/>
            <person name="Barry K.W."/>
            <person name="Cichocki N."/>
            <person name="Veneault-Fourrey C."/>
            <person name="LaButti K."/>
            <person name="Lindquist E.A."/>
            <person name="Lipzen A."/>
            <person name="Lundell T."/>
            <person name="Morin E."/>
            <person name="Murat C."/>
            <person name="Sun H."/>
            <person name="Tunlid A."/>
            <person name="Henrissat B."/>
            <person name="Grigoriev I.V."/>
            <person name="Hibbett D.S."/>
            <person name="Martin F."/>
            <person name="Nordberg H.P."/>
            <person name="Cantor M.N."/>
            <person name="Hua S.X."/>
        </authorList>
    </citation>
    <scope>NUCLEOTIDE SEQUENCE [LARGE SCALE GENOMIC DNA]</scope>
    <source>
        <strain evidence="20 21">MUT 4182</strain>
    </source>
</reference>
<feature type="binding site" evidence="16">
    <location>
        <position position="103"/>
    </location>
    <ligand>
        <name>FAD</name>
        <dbReference type="ChEBI" id="CHEBI:57692"/>
    </ligand>
</feature>
<keyword evidence="9 18" id="KW-1133">Transmembrane helix</keyword>
<dbReference type="PRINTS" id="PR00371">
    <property type="entry name" value="FPNCR"/>
</dbReference>
<evidence type="ECO:0000256" key="17">
    <source>
        <dbReference type="RuleBase" id="RU361226"/>
    </source>
</evidence>
<proteinExistence type="inferred from homology"/>
<dbReference type="SUPFAM" id="SSF63380">
    <property type="entry name" value="Riboflavin synthase domain-like"/>
    <property type="match status" value="1"/>
</dbReference>
<comment type="pathway">
    <text evidence="3">Protein modification; peptidyl-diphthamide biosynthesis.</text>
</comment>
<feature type="binding site" evidence="16">
    <location>
        <position position="120"/>
    </location>
    <ligand>
        <name>FAD</name>
        <dbReference type="ChEBI" id="CHEBI:57692"/>
    </ligand>
</feature>
<dbReference type="EMBL" id="KN823096">
    <property type="protein sequence ID" value="KIO22963.1"/>
    <property type="molecule type" value="Genomic_DNA"/>
</dbReference>
<dbReference type="Pfam" id="PF00175">
    <property type="entry name" value="NAD_binding_1"/>
    <property type="match status" value="1"/>
</dbReference>
<evidence type="ECO:0000256" key="7">
    <source>
        <dbReference type="ARBA" id="ARBA00022787"/>
    </source>
</evidence>
<feature type="binding site" evidence="16">
    <location>
        <position position="105"/>
    </location>
    <ligand>
        <name>FAD</name>
        <dbReference type="ChEBI" id="CHEBI:57692"/>
    </ligand>
</feature>
<evidence type="ECO:0000256" key="5">
    <source>
        <dbReference type="ARBA" id="ARBA00022630"/>
    </source>
</evidence>
<comment type="cofactor">
    <cofactor evidence="1 16 17">
        <name>FAD</name>
        <dbReference type="ChEBI" id="CHEBI:57692"/>
    </cofactor>
</comment>
<evidence type="ECO:0000256" key="11">
    <source>
        <dbReference type="ARBA" id="ARBA00023027"/>
    </source>
</evidence>
<evidence type="ECO:0000256" key="2">
    <source>
        <dbReference type="ARBA" id="ARBA00004294"/>
    </source>
</evidence>
<organism evidence="20 21">
    <name type="scientific">Tulasnella calospora MUT 4182</name>
    <dbReference type="NCBI Taxonomy" id="1051891"/>
    <lineage>
        <taxon>Eukaryota</taxon>
        <taxon>Fungi</taxon>
        <taxon>Dikarya</taxon>
        <taxon>Basidiomycota</taxon>
        <taxon>Agaricomycotina</taxon>
        <taxon>Agaricomycetes</taxon>
        <taxon>Cantharellales</taxon>
        <taxon>Tulasnellaceae</taxon>
        <taxon>Tulasnella</taxon>
    </lineage>
</organism>
<feature type="binding site" evidence="16">
    <location>
        <position position="130"/>
    </location>
    <ligand>
        <name>FAD</name>
        <dbReference type="ChEBI" id="CHEBI:57692"/>
    </ligand>
</feature>
<dbReference type="PANTHER" id="PTHR19370">
    <property type="entry name" value="NADH-CYTOCHROME B5 REDUCTASE"/>
    <property type="match status" value="1"/>
</dbReference>
<evidence type="ECO:0000256" key="3">
    <source>
        <dbReference type="ARBA" id="ARBA00005156"/>
    </source>
</evidence>
<evidence type="ECO:0000256" key="16">
    <source>
        <dbReference type="PIRSR" id="PIRSR601834-1"/>
    </source>
</evidence>
<evidence type="ECO:0000256" key="14">
    <source>
        <dbReference type="ARBA" id="ARBA00047682"/>
    </source>
</evidence>
<keyword evidence="12" id="KW-0496">Mitochondrion</keyword>
<evidence type="ECO:0000256" key="1">
    <source>
        <dbReference type="ARBA" id="ARBA00001974"/>
    </source>
</evidence>
<dbReference type="PRINTS" id="PR00406">
    <property type="entry name" value="CYTB5RDTASE"/>
</dbReference>
<gene>
    <name evidence="20" type="ORF">M407DRAFT_15635</name>
</gene>
<dbReference type="PROSITE" id="PS51384">
    <property type="entry name" value="FAD_FR"/>
    <property type="match status" value="1"/>
</dbReference>
<dbReference type="FunFam" id="3.40.50.80:FF:000019">
    <property type="entry name" value="NADH-cytochrome b5 reductase"/>
    <property type="match status" value="1"/>
</dbReference>
<keyword evidence="13 18" id="KW-0472">Membrane</keyword>
<feature type="transmembrane region" description="Helical" evidence="18">
    <location>
        <begin position="20"/>
        <end position="39"/>
    </location>
</feature>
<evidence type="ECO:0000256" key="18">
    <source>
        <dbReference type="SAM" id="Phobius"/>
    </source>
</evidence>
<dbReference type="GO" id="GO:0005741">
    <property type="term" value="C:mitochondrial outer membrane"/>
    <property type="evidence" value="ECO:0007669"/>
    <property type="project" value="UniProtKB-SubCell"/>
</dbReference>
<evidence type="ECO:0000256" key="6">
    <source>
        <dbReference type="ARBA" id="ARBA00022692"/>
    </source>
</evidence>
<evidence type="ECO:0000256" key="10">
    <source>
        <dbReference type="ARBA" id="ARBA00023002"/>
    </source>
</evidence>
<dbReference type="InterPro" id="IPR001709">
    <property type="entry name" value="Flavoprot_Pyr_Nucl_cyt_Rdtase"/>
</dbReference>
<dbReference type="HOGENOM" id="CLU_003827_9_0_1"/>
<evidence type="ECO:0000313" key="20">
    <source>
        <dbReference type="EMBL" id="KIO22963.1"/>
    </source>
</evidence>